<dbReference type="InterPro" id="IPR052155">
    <property type="entry name" value="Biofilm_reg_signaling"/>
</dbReference>
<organism evidence="4 5">
    <name type="scientific">Methylovulum psychrotolerans</name>
    <dbReference type="NCBI Taxonomy" id="1704499"/>
    <lineage>
        <taxon>Bacteria</taxon>
        <taxon>Pseudomonadati</taxon>
        <taxon>Pseudomonadota</taxon>
        <taxon>Gammaproteobacteria</taxon>
        <taxon>Methylococcales</taxon>
        <taxon>Methylococcaceae</taxon>
        <taxon>Methylovulum</taxon>
    </lineage>
</organism>
<dbReference type="Gene3D" id="3.30.450.20">
    <property type="entry name" value="PAS domain"/>
    <property type="match status" value="2"/>
</dbReference>
<evidence type="ECO:0000259" key="3">
    <source>
        <dbReference type="PROSITE" id="PS50113"/>
    </source>
</evidence>
<dbReference type="PANTHER" id="PTHR44757">
    <property type="entry name" value="DIGUANYLATE CYCLASE DGCP"/>
    <property type="match status" value="1"/>
</dbReference>
<dbReference type="Pfam" id="PF13426">
    <property type="entry name" value="PAS_9"/>
    <property type="match status" value="2"/>
</dbReference>
<evidence type="ECO:0008006" key="6">
    <source>
        <dbReference type="Google" id="ProtNLM"/>
    </source>
</evidence>
<dbReference type="InterPro" id="IPR000014">
    <property type="entry name" value="PAS"/>
</dbReference>
<dbReference type="SUPFAM" id="SSF55785">
    <property type="entry name" value="PYP-like sensor domain (PAS domain)"/>
    <property type="match status" value="2"/>
</dbReference>
<dbReference type="EMBL" id="CP022129">
    <property type="protein sequence ID" value="ASF47322.1"/>
    <property type="molecule type" value="Genomic_DNA"/>
</dbReference>
<evidence type="ECO:0000259" key="2">
    <source>
        <dbReference type="PROSITE" id="PS50112"/>
    </source>
</evidence>
<dbReference type="Proteomes" id="UP000197019">
    <property type="component" value="Chromosome"/>
</dbReference>
<accession>A0A1Z4C1A9</accession>
<evidence type="ECO:0000256" key="1">
    <source>
        <dbReference type="SAM" id="Coils"/>
    </source>
</evidence>
<feature type="coiled-coil region" evidence="1">
    <location>
        <begin position="39"/>
        <end position="69"/>
    </location>
</feature>
<dbReference type="PROSITE" id="PS50113">
    <property type="entry name" value="PAC"/>
    <property type="match status" value="1"/>
</dbReference>
<name>A0A1Z4C1A9_9GAMM</name>
<dbReference type="SMART" id="SM00091">
    <property type="entry name" value="PAS"/>
    <property type="match status" value="2"/>
</dbReference>
<dbReference type="PROSITE" id="PS50112">
    <property type="entry name" value="PAS"/>
    <property type="match status" value="1"/>
</dbReference>
<sequence length="316" mass="35867">MTKKYPGHEARQTLRTEAERLVVSLSPEALIAQPNEILLHELLVHKIELEMQNEELRRAHTALEEARDRFVDLYEFAPVGYITITRDGLMSEINLTGADLLKVDRTKLLMRRFSQFVAAPDKDRWYRLFLNLMTTAPADKQAFDLQMLRPDGAVFHAHLDCLRHNPANAEPTLRVNLTDISKSKQIEQELRIAATAFESQEGIWVTDTDWVILKVNLAFTHITGFSAAEALGQTPNLLRSERHDQGFYAALWHTVNTTGAWQGEIWNRRKNGEDYPAWTSITAVYGDDGAVIYYVGMQSDMSQQKTAAAPIEQGLS</sequence>
<evidence type="ECO:0000313" key="4">
    <source>
        <dbReference type="EMBL" id="ASF47322.1"/>
    </source>
</evidence>
<dbReference type="PANTHER" id="PTHR44757:SF2">
    <property type="entry name" value="BIOFILM ARCHITECTURE MAINTENANCE PROTEIN MBAA"/>
    <property type="match status" value="1"/>
</dbReference>
<dbReference type="RefSeq" id="WP_088620194.1">
    <property type="nucleotide sequence ID" value="NZ_CP022129.1"/>
</dbReference>
<keyword evidence="5" id="KW-1185">Reference proteome</keyword>
<gene>
    <name evidence="4" type="ORF">CEK71_15295</name>
</gene>
<dbReference type="SMART" id="SM00086">
    <property type="entry name" value="PAC"/>
    <property type="match status" value="1"/>
</dbReference>
<dbReference type="InterPro" id="IPR035965">
    <property type="entry name" value="PAS-like_dom_sf"/>
</dbReference>
<keyword evidence="1" id="KW-0175">Coiled coil</keyword>
<proteinExistence type="predicted"/>
<feature type="domain" description="PAS" evidence="2">
    <location>
        <begin position="186"/>
        <end position="234"/>
    </location>
</feature>
<protein>
    <recommendedName>
        <fullName evidence="6">PAS domain S-box protein</fullName>
    </recommendedName>
</protein>
<dbReference type="InterPro" id="IPR000700">
    <property type="entry name" value="PAS-assoc_C"/>
</dbReference>
<evidence type="ECO:0000313" key="5">
    <source>
        <dbReference type="Proteomes" id="UP000197019"/>
    </source>
</evidence>
<dbReference type="AlphaFoldDB" id="A0A1Z4C1A9"/>
<dbReference type="CDD" id="cd00130">
    <property type="entry name" value="PAS"/>
    <property type="match status" value="2"/>
</dbReference>
<dbReference type="KEGG" id="mpsy:CEK71_15295"/>
<reference evidence="4 5" key="1">
    <citation type="submission" date="2017-06" db="EMBL/GenBank/DDBJ databases">
        <title>Genome Sequencing of the methanotroph Methylovulum psychrotolerants str. HV10-M2 isolated from a high-altitude environment.</title>
        <authorList>
            <person name="Mateos-Rivera A."/>
        </authorList>
    </citation>
    <scope>NUCLEOTIDE SEQUENCE [LARGE SCALE GENOMIC DNA]</scope>
    <source>
        <strain evidence="4 5">HV10_M2</strain>
    </source>
</reference>
<feature type="domain" description="PAC" evidence="3">
    <location>
        <begin position="261"/>
        <end position="313"/>
    </location>
</feature>
<dbReference type="NCBIfam" id="TIGR00229">
    <property type="entry name" value="sensory_box"/>
    <property type="match status" value="2"/>
</dbReference>
<dbReference type="OrthoDB" id="6366277at2"/>
<dbReference type="InterPro" id="IPR001610">
    <property type="entry name" value="PAC"/>
</dbReference>